<comment type="caution">
    <text evidence="7">The sequence shown here is derived from an EMBL/GenBank/DDBJ whole genome shotgun (WGS) entry which is preliminary data.</text>
</comment>
<dbReference type="SUPFAM" id="SSF46689">
    <property type="entry name" value="Homeodomain-like"/>
    <property type="match status" value="1"/>
</dbReference>
<dbReference type="InterPro" id="IPR009057">
    <property type="entry name" value="Homeodomain-like_sf"/>
</dbReference>
<dbReference type="InterPro" id="IPR004111">
    <property type="entry name" value="Repressor_TetR_C"/>
</dbReference>
<dbReference type="Proteomes" id="UP001501697">
    <property type="component" value="Unassembled WGS sequence"/>
</dbReference>
<gene>
    <name evidence="7" type="ORF">GCM10022200_27500</name>
</gene>
<dbReference type="PRINTS" id="PR00400">
    <property type="entry name" value="TETREPRESSOR"/>
</dbReference>
<dbReference type="InterPro" id="IPR050109">
    <property type="entry name" value="HTH-type_TetR-like_transc_reg"/>
</dbReference>
<dbReference type="PANTHER" id="PTHR30055:SF151">
    <property type="entry name" value="TRANSCRIPTIONAL REGULATORY PROTEIN"/>
    <property type="match status" value="1"/>
</dbReference>
<dbReference type="PRINTS" id="PR00455">
    <property type="entry name" value="HTHTETR"/>
</dbReference>
<keyword evidence="3 5" id="KW-0238">DNA-binding</keyword>
<evidence type="ECO:0000256" key="5">
    <source>
        <dbReference type="PROSITE-ProRule" id="PRU00335"/>
    </source>
</evidence>
<evidence type="ECO:0000256" key="2">
    <source>
        <dbReference type="ARBA" id="ARBA00023015"/>
    </source>
</evidence>
<protein>
    <submittedName>
        <fullName evidence="7">TetR/AcrR family transcriptional regulator C-terminal domain-containing protein</fullName>
    </submittedName>
</protein>
<dbReference type="EMBL" id="BAAAYU010000005">
    <property type="protein sequence ID" value="GAA3642235.1"/>
    <property type="molecule type" value="Genomic_DNA"/>
</dbReference>
<organism evidence="7 8">
    <name type="scientific">Microbacterium awajiense</name>
    <dbReference type="NCBI Taxonomy" id="415214"/>
    <lineage>
        <taxon>Bacteria</taxon>
        <taxon>Bacillati</taxon>
        <taxon>Actinomycetota</taxon>
        <taxon>Actinomycetes</taxon>
        <taxon>Micrococcales</taxon>
        <taxon>Microbacteriaceae</taxon>
        <taxon>Microbacterium</taxon>
    </lineage>
</organism>
<name>A0ABP7AWI7_9MICO</name>
<feature type="domain" description="HTH tetR-type" evidence="6">
    <location>
        <begin position="12"/>
        <end position="72"/>
    </location>
</feature>
<evidence type="ECO:0000256" key="3">
    <source>
        <dbReference type="ARBA" id="ARBA00023125"/>
    </source>
</evidence>
<dbReference type="RefSeq" id="WP_344739509.1">
    <property type="nucleotide sequence ID" value="NZ_BAAAYU010000005.1"/>
</dbReference>
<dbReference type="InterPro" id="IPR001647">
    <property type="entry name" value="HTH_TetR"/>
</dbReference>
<dbReference type="PANTHER" id="PTHR30055">
    <property type="entry name" value="HTH-TYPE TRANSCRIPTIONAL REGULATOR RUTR"/>
    <property type="match status" value="1"/>
</dbReference>
<dbReference type="SUPFAM" id="SSF48498">
    <property type="entry name" value="Tetracyclin repressor-like, C-terminal domain"/>
    <property type="match status" value="1"/>
</dbReference>
<feature type="DNA-binding region" description="H-T-H motif" evidence="5">
    <location>
        <begin position="35"/>
        <end position="54"/>
    </location>
</feature>
<dbReference type="Gene3D" id="1.10.357.10">
    <property type="entry name" value="Tetracycline Repressor, domain 2"/>
    <property type="match status" value="1"/>
</dbReference>
<accession>A0ABP7AWI7</accession>
<evidence type="ECO:0000259" key="6">
    <source>
        <dbReference type="PROSITE" id="PS50977"/>
    </source>
</evidence>
<dbReference type="Pfam" id="PF00440">
    <property type="entry name" value="TetR_N"/>
    <property type="match status" value="1"/>
</dbReference>
<evidence type="ECO:0000256" key="4">
    <source>
        <dbReference type="ARBA" id="ARBA00023163"/>
    </source>
</evidence>
<evidence type="ECO:0000313" key="8">
    <source>
        <dbReference type="Proteomes" id="UP001501697"/>
    </source>
</evidence>
<evidence type="ECO:0000256" key="1">
    <source>
        <dbReference type="ARBA" id="ARBA00022491"/>
    </source>
</evidence>
<reference evidence="8" key="1">
    <citation type="journal article" date="2019" name="Int. J. Syst. Evol. Microbiol.">
        <title>The Global Catalogue of Microorganisms (GCM) 10K type strain sequencing project: providing services to taxonomists for standard genome sequencing and annotation.</title>
        <authorList>
            <consortium name="The Broad Institute Genomics Platform"/>
            <consortium name="The Broad Institute Genome Sequencing Center for Infectious Disease"/>
            <person name="Wu L."/>
            <person name="Ma J."/>
        </authorList>
    </citation>
    <scope>NUCLEOTIDE SEQUENCE [LARGE SCALE GENOMIC DNA]</scope>
    <source>
        <strain evidence="8">JCM 16544</strain>
    </source>
</reference>
<dbReference type="Pfam" id="PF02909">
    <property type="entry name" value="TetR_C_1"/>
    <property type="match status" value="1"/>
</dbReference>
<evidence type="ECO:0000313" key="7">
    <source>
        <dbReference type="EMBL" id="GAA3642235.1"/>
    </source>
</evidence>
<dbReference type="InterPro" id="IPR003012">
    <property type="entry name" value="Tet_transcr_reg_TetR"/>
</dbReference>
<keyword evidence="2" id="KW-0805">Transcription regulation</keyword>
<dbReference type="InterPro" id="IPR036271">
    <property type="entry name" value="Tet_transcr_reg_TetR-rel_C_sf"/>
</dbReference>
<keyword evidence="8" id="KW-1185">Reference proteome</keyword>
<keyword evidence="4" id="KW-0804">Transcription</keyword>
<dbReference type="PROSITE" id="PS50977">
    <property type="entry name" value="HTH_TETR_2"/>
    <property type="match status" value="1"/>
</dbReference>
<proteinExistence type="predicted"/>
<sequence>MPEAADRPARAPLTRDAVLDAALEIADSEGVDGLSMRSLGRRLGVEAMSIYHHLPNKQAVIDGIVDRVWADVDLAPAEDWRRAVRRTARSAFVTLLHHPWANRIRASSGGPARMAYIDASLGHLRRGGFSAEQAFHAHHVLEAYIQGYVIQALDFAPGDPDDERAQRDAAIAYLTDAGMNHLIEHIGLHGGEQGSGFDFGLELLLDGLARRLPH</sequence>
<keyword evidence="1" id="KW-0678">Repressor</keyword>